<keyword evidence="2 8" id="KW-0812">Transmembrane</keyword>
<keyword evidence="4" id="KW-0297">G-protein coupled receptor</keyword>
<dbReference type="InterPro" id="IPR050427">
    <property type="entry name" value="Olfactory_Receptors"/>
</dbReference>
<evidence type="ECO:0000256" key="3">
    <source>
        <dbReference type="ARBA" id="ARBA00022989"/>
    </source>
</evidence>
<proteinExistence type="predicted"/>
<comment type="caution">
    <text evidence="9">The sequence shown here is derived from an EMBL/GenBank/DDBJ whole genome shotgun (WGS) entry which is preliminary data.</text>
</comment>
<dbReference type="GO" id="GO:0016020">
    <property type="term" value="C:membrane"/>
    <property type="evidence" value="ECO:0007669"/>
    <property type="project" value="UniProtKB-SubCell"/>
</dbReference>
<keyword evidence="10" id="KW-1185">Reference proteome</keyword>
<feature type="transmembrane region" description="Helical" evidence="8">
    <location>
        <begin position="7"/>
        <end position="29"/>
    </location>
</feature>
<evidence type="ECO:0000256" key="7">
    <source>
        <dbReference type="ARBA" id="ARBA00023224"/>
    </source>
</evidence>
<dbReference type="PANTHER" id="PTHR48002">
    <property type="entry name" value="OLFACTORY RECEPTOR"/>
    <property type="match status" value="1"/>
</dbReference>
<comment type="subcellular location">
    <subcellularLocation>
        <location evidence="1">Membrane</location>
        <topology evidence="1">Multi-pass membrane protein</topology>
    </subcellularLocation>
</comment>
<accession>A0AAW0GZ75</accession>
<evidence type="ECO:0000256" key="1">
    <source>
        <dbReference type="ARBA" id="ARBA00004141"/>
    </source>
</evidence>
<dbReference type="GO" id="GO:0004930">
    <property type="term" value="F:G protein-coupled receptor activity"/>
    <property type="evidence" value="ECO:0007669"/>
    <property type="project" value="UniProtKB-KW"/>
</dbReference>
<dbReference type="Proteomes" id="UP001488838">
    <property type="component" value="Unassembled WGS sequence"/>
</dbReference>
<organism evidence="9 10">
    <name type="scientific">Myodes glareolus</name>
    <name type="common">Bank vole</name>
    <name type="synonym">Clethrionomys glareolus</name>
    <dbReference type="NCBI Taxonomy" id="447135"/>
    <lineage>
        <taxon>Eukaryota</taxon>
        <taxon>Metazoa</taxon>
        <taxon>Chordata</taxon>
        <taxon>Craniata</taxon>
        <taxon>Vertebrata</taxon>
        <taxon>Euteleostomi</taxon>
        <taxon>Mammalia</taxon>
        <taxon>Eutheria</taxon>
        <taxon>Euarchontoglires</taxon>
        <taxon>Glires</taxon>
        <taxon>Rodentia</taxon>
        <taxon>Myomorpha</taxon>
        <taxon>Muroidea</taxon>
        <taxon>Cricetidae</taxon>
        <taxon>Arvicolinae</taxon>
        <taxon>Myodes</taxon>
    </lineage>
</organism>
<feature type="non-terminal residue" evidence="9">
    <location>
        <position position="1"/>
    </location>
</feature>
<keyword evidence="6" id="KW-0675">Receptor</keyword>
<dbReference type="SUPFAM" id="SSF81321">
    <property type="entry name" value="Family A G protein-coupled receptor-like"/>
    <property type="match status" value="1"/>
</dbReference>
<dbReference type="EMBL" id="JBBHLL010001448">
    <property type="protein sequence ID" value="KAK7796084.1"/>
    <property type="molecule type" value="Genomic_DNA"/>
</dbReference>
<protein>
    <submittedName>
        <fullName evidence="9">Uncharacterized protein</fullName>
    </submittedName>
</protein>
<dbReference type="Gene3D" id="1.20.1070.10">
    <property type="entry name" value="Rhodopsin 7-helix transmembrane proteins"/>
    <property type="match status" value="1"/>
</dbReference>
<dbReference type="AlphaFoldDB" id="A0AAW0GZ75"/>
<keyword evidence="5 8" id="KW-0472">Membrane</keyword>
<feature type="transmembrane region" description="Helical" evidence="8">
    <location>
        <begin position="35"/>
        <end position="55"/>
    </location>
</feature>
<reference evidence="9 10" key="1">
    <citation type="journal article" date="2023" name="bioRxiv">
        <title>Conserved and derived expression patterns and positive selection on dental genes reveal complex evolutionary context of ever-growing rodent molars.</title>
        <authorList>
            <person name="Calamari Z.T."/>
            <person name="Song A."/>
            <person name="Cohen E."/>
            <person name="Akter M."/>
            <person name="Roy R.D."/>
            <person name="Hallikas O."/>
            <person name="Christensen M.M."/>
            <person name="Li P."/>
            <person name="Marangoni P."/>
            <person name="Jernvall J."/>
            <person name="Klein O.D."/>
        </authorList>
    </citation>
    <scope>NUCLEOTIDE SEQUENCE [LARGE SCALE GENOMIC DNA]</scope>
    <source>
        <strain evidence="9">V071</strain>
    </source>
</reference>
<evidence type="ECO:0000256" key="4">
    <source>
        <dbReference type="ARBA" id="ARBA00023040"/>
    </source>
</evidence>
<evidence type="ECO:0000313" key="9">
    <source>
        <dbReference type="EMBL" id="KAK7796084.1"/>
    </source>
</evidence>
<gene>
    <name evidence="9" type="ORF">U0070_009079</name>
</gene>
<evidence type="ECO:0000256" key="5">
    <source>
        <dbReference type="ARBA" id="ARBA00023136"/>
    </source>
</evidence>
<sequence length="111" mass="12994">PGLLSDIFLTLLNYHLSKIFIVVIIIIDLHLHSPIYFLLINLLFIDFCLSSVTTYKMITDFLKEKKTPLEGARHHEQTYVHWISDGIMDHWLCAFNKPIGYNCKSAFLWIL</sequence>
<keyword evidence="3 8" id="KW-1133">Transmembrane helix</keyword>
<evidence type="ECO:0000313" key="10">
    <source>
        <dbReference type="Proteomes" id="UP001488838"/>
    </source>
</evidence>
<evidence type="ECO:0000256" key="8">
    <source>
        <dbReference type="SAM" id="Phobius"/>
    </source>
</evidence>
<evidence type="ECO:0000256" key="6">
    <source>
        <dbReference type="ARBA" id="ARBA00023170"/>
    </source>
</evidence>
<keyword evidence="7" id="KW-0807">Transducer</keyword>
<evidence type="ECO:0000256" key="2">
    <source>
        <dbReference type="ARBA" id="ARBA00022692"/>
    </source>
</evidence>
<name>A0AAW0GZ75_MYOGA</name>